<dbReference type="AlphaFoldDB" id="A0A7H1E0B4"/>
<organism evidence="1 2">
    <name type="scientific">Chryseobacterium manosquense</name>
    <dbReference type="NCBI Taxonomy" id="2754694"/>
    <lineage>
        <taxon>Bacteria</taxon>
        <taxon>Pseudomonadati</taxon>
        <taxon>Bacteroidota</taxon>
        <taxon>Flavobacteriia</taxon>
        <taxon>Flavobacteriales</taxon>
        <taxon>Weeksellaceae</taxon>
        <taxon>Chryseobacterium group</taxon>
        <taxon>Chryseobacterium</taxon>
    </lineage>
</organism>
<gene>
    <name evidence="1" type="ORF">H0S70_01875</name>
</gene>
<dbReference type="KEGG" id="cmaq:H0S70_01875"/>
<protein>
    <submittedName>
        <fullName evidence="1">DUF1643 domain-containing protein</fullName>
    </submittedName>
</protein>
<dbReference type="Proteomes" id="UP000516438">
    <property type="component" value="Chromosome"/>
</dbReference>
<sequence length="166" mass="19095">MIGSSSLFPDNFSGAEISDCGKYRWKLWRIWDDSKPKILWIMHNPSTADAEKDDPTIRRIINFSKSWGFGGLYVGNVFPYRSTNPKDLIGIPFEKLCPLENIKHIKEMKSKCSEFILAYGNIAIKGCEPTFFDENWKVLKLTKDGNPCHPLYLKSDLKPLAFQNCR</sequence>
<proteinExistence type="predicted"/>
<dbReference type="InterPro" id="IPR012441">
    <property type="entry name" value="DUF1643"/>
</dbReference>
<evidence type="ECO:0000313" key="1">
    <source>
        <dbReference type="EMBL" id="QNS42672.1"/>
    </source>
</evidence>
<keyword evidence="2" id="KW-1185">Reference proteome</keyword>
<evidence type="ECO:0000313" key="2">
    <source>
        <dbReference type="Proteomes" id="UP000516438"/>
    </source>
</evidence>
<dbReference type="EMBL" id="CP060203">
    <property type="protein sequence ID" value="QNS42672.1"/>
    <property type="molecule type" value="Genomic_DNA"/>
</dbReference>
<name>A0A7H1E0B4_9FLAO</name>
<reference evidence="1 2" key="1">
    <citation type="submission" date="2020-07" db="EMBL/GenBank/DDBJ databases">
        <title>Complete genome and description of Chryseobacterium manosquense strain Marseille-Q2069 sp. nov.</title>
        <authorList>
            <person name="Boxberger M."/>
        </authorList>
    </citation>
    <scope>NUCLEOTIDE SEQUENCE [LARGE SCALE GENOMIC DNA]</scope>
    <source>
        <strain evidence="1 2">Marseille-Q2069</strain>
    </source>
</reference>
<accession>A0A7H1E0B4</accession>
<dbReference type="Pfam" id="PF07799">
    <property type="entry name" value="DUF1643"/>
    <property type="match status" value="1"/>
</dbReference>